<comment type="caution">
    <text evidence="1">The sequence shown here is derived from an EMBL/GenBank/DDBJ whole genome shotgun (WGS) entry which is preliminary data.</text>
</comment>
<accession>A0AAV9WE74</accession>
<organism evidence="1 2">
    <name type="scientific">Arthrobotrys musiformis</name>
    <dbReference type="NCBI Taxonomy" id="47236"/>
    <lineage>
        <taxon>Eukaryota</taxon>
        <taxon>Fungi</taxon>
        <taxon>Dikarya</taxon>
        <taxon>Ascomycota</taxon>
        <taxon>Pezizomycotina</taxon>
        <taxon>Orbiliomycetes</taxon>
        <taxon>Orbiliales</taxon>
        <taxon>Orbiliaceae</taxon>
        <taxon>Arthrobotrys</taxon>
    </lineage>
</organism>
<sequence>MSQYGKSPYDFEGASAPAFFPGELGPVGPTLVPNFPAPLMLAPSIPTPGFPAMPPAFPSAFPSAAGTPLPSAPASAFSTPFGTVSGMPPAINDNQALEAIFGPVPSYATANTSHLHLPFKPPPYKDFVPSPAYFACSDEDRAYQIQARENYQNGRTTDPWRNEPLPQLIQRFEDLSFADQMRERGLRYQYNHLMTDAQRADMDRRRRERTATHEPELDEEIWNNSPGCRCTIL</sequence>
<proteinExistence type="predicted"/>
<evidence type="ECO:0000313" key="1">
    <source>
        <dbReference type="EMBL" id="KAK6505783.1"/>
    </source>
</evidence>
<protein>
    <submittedName>
        <fullName evidence="1">Uncharacterized protein</fullName>
    </submittedName>
</protein>
<dbReference type="Proteomes" id="UP001370758">
    <property type="component" value="Unassembled WGS sequence"/>
</dbReference>
<evidence type="ECO:0000313" key="2">
    <source>
        <dbReference type="Proteomes" id="UP001370758"/>
    </source>
</evidence>
<dbReference type="AlphaFoldDB" id="A0AAV9WE74"/>
<dbReference type="EMBL" id="JAVHJL010000004">
    <property type="protein sequence ID" value="KAK6505783.1"/>
    <property type="molecule type" value="Genomic_DNA"/>
</dbReference>
<name>A0AAV9WE74_9PEZI</name>
<keyword evidence="2" id="KW-1185">Reference proteome</keyword>
<reference evidence="1 2" key="1">
    <citation type="submission" date="2023-08" db="EMBL/GenBank/DDBJ databases">
        <authorList>
            <person name="Palmer J.M."/>
        </authorList>
    </citation>
    <scope>NUCLEOTIDE SEQUENCE [LARGE SCALE GENOMIC DNA]</scope>
    <source>
        <strain evidence="1 2">TWF481</strain>
    </source>
</reference>
<gene>
    <name evidence="1" type="ORF">TWF481_007675</name>
</gene>